<evidence type="ECO:0000313" key="1">
    <source>
        <dbReference type="EMBL" id="MPM51784.1"/>
    </source>
</evidence>
<name>A0A645AQB4_9ZZZZ</name>
<dbReference type="EMBL" id="VSSQ01013568">
    <property type="protein sequence ID" value="MPM51784.1"/>
    <property type="molecule type" value="Genomic_DNA"/>
</dbReference>
<organism evidence="1">
    <name type="scientific">bioreactor metagenome</name>
    <dbReference type="NCBI Taxonomy" id="1076179"/>
    <lineage>
        <taxon>unclassified sequences</taxon>
        <taxon>metagenomes</taxon>
        <taxon>ecological metagenomes</taxon>
    </lineage>
</organism>
<accession>A0A645AQB4</accession>
<evidence type="ECO:0008006" key="2">
    <source>
        <dbReference type="Google" id="ProtNLM"/>
    </source>
</evidence>
<dbReference type="Gene3D" id="3.90.175.10">
    <property type="entry name" value="Diphtheria Toxin, domain 1"/>
    <property type="match status" value="1"/>
</dbReference>
<comment type="caution">
    <text evidence="1">The sequence shown here is derived from an EMBL/GenBank/DDBJ whole genome shotgun (WGS) entry which is preliminary data.</text>
</comment>
<dbReference type="SUPFAM" id="SSF56399">
    <property type="entry name" value="ADP-ribosylation"/>
    <property type="match status" value="1"/>
</dbReference>
<reference evidence="1" key="1">
    <citation type="submission" date="2019-08" db="EMBL/GenBank/DDBJ databases">
        <authorList>
            <person name="Kucharzyk K."/>
            <person name="Murdoch R.W."/>
            <person name="Higgins S."/>
            <person name="Loffler F."/>
        </authorList>
    </citation>
    <scope>NUCLEOTIDE SEQUENCE</scope>
</reference>
<proteinExistence type="predicted"/>
<dbReference type="InterPro" id="IPR025051">
    <property type="entry name" value="DUF3990"/>
</dbReference>
<protein>
    <recommendedName>
        <fullName evidence="2">PARP catalytic domain-containing protein</fullName>
    </recommendedName>
</protein>
<dbReference type="AlphaFoldDB" id="A0A645AQB4"/>
<gene>
    <name evidence="1" type="ORF">SDC9_98535</name>
</gene>
<sequence length="189" mass="21099">MLLFHGTDSKSAADILENGIDLQKSESSVDFGTGFYTTPNEQYAKRRAINITEVRNGFLDKRGLKPVVLAIDYRPPNDEQGLSCLTLKTATFDWKCFVLYNRLVPSGYTVDNTIIQNVKNGYDIVTGISADAGISNIISSIFNGTVTLEEALLLIDVSKDPDWGDCQVSFRSEQAINKCIRRIWKHWGV</sequence>
<dbReference type="Pfam" id="PF13151">
    <property type="entry name" value="DUF3990"/>
    <property type="match status" value="1"/>
</dbReference>